<keyword evidence="2" id="KW-1185">Reference proteome</keyword>
<comment type="caution">
    <text evidence="1">The sequence shown here is derived from an EMBL/GenBank/DDBJ whole genome shotgun (WGS) entry which is preliminary data.</text>
</comment>
<accession>A0ABP9MZT5</accession>
<sequence>MKDRAFYLETFNGDGEFIYDRIRWGTLHIENATLSNIGTIQPSRIASLIHGTLSHKNDDDLIQRFQITVWLEDTKE</sequence>
<dbReference type="RefSeq" id="WP_345114811.1">
    <property type="nucleotide sequence ID" value="NZ_BAABIZ010000004.1"/>
</dbReference>
<proteinExistence type="predicted"/>
<reference evidence="2" key="1">
    <citation type="journal article" date="2019" name="Int. J. Syst. Evol. Microbiol.">
        <title>The Global Catalogue of Microorganisms (GCM) 10K type strain sequencing project: providing services to taxonomists for standard genome sequencing and annotation.</title>
        <authorList>
            <consortium name="The Broad Institute Genomics Platform"/>
            <consortium name="The Broad Institute Genome Sequencing Center for Infectious Disease"/>
            <person name="Wu L."/>
            <person name="Ma J."/>
        </authorList>
    </citation>
    <scope>NUCLEOTIDE SEQUENCE [LARGE SCALE GENOMIC DNA]</scope>
    <source>
        <strain evidence="2">JCM 17712</strain>
    </source>
</reference>
<protein>
    <submittedName>
        <fullName evidence="1">Uncharacterized protein</fullName>
    </submittedName>
</protein>
<name>A0ABP9MZT5_9HYPH</name>
<dbReference type="Pfam" id="PF13148">
    <property type="entry name" value="DUF3987"/>
    <property type="match status" value="1"/>
</dbReference>
<dbReference type="InterPro" id="IPR025048">
    <property type="entry name" value="DUF3987"/>
</dbReference>
<evidence type="ECO:0000313" key="2">
    <source>
        <dbReference type="Proteomes" id="UP001500864"/>
    </source>
</evidence>
<dbReference type="EMBL" id="BAABIZ010000004">
    <property type="protein sequence ID" value="GAA5105683.1"/>
    <property type="molecule type" value="Genomic_DNA"/>
</dbReference>
<organism evidence="1 2">
    <name type="scientific">Bartonella jaculi</name>
    <dbReference type="NCBI Taxonomy" id="686226"/>
    <lineage>
        <taxon>Bacteria</taxon>
        <taxon>Pseudomonadati</taxon>
        <taxon>Pseudomonadota</taxon>
        <taxon>Alphaproteobacteria</taxon>
        <taxon>Hyphomicrobiales</taxon>
        <taxon>Bartonellaceae</taxon>
        <taxon>Bartonella</taxon>
    </lineage>
</organism>
<gene>
    <name evidence="1" type="ORF">GCM10023261_05290</name>
</gene>
<evidence type="ECO:0000313" key="1">
    <source>
        <dbReference type="EMBL" id="GAA5105683.1"/>
    </source>
</evidence>
<dbReference type="Proteomes" id="UP001500864">
    <property type="component" value="Unassembled WGS sequence"/>
</dbReference>